<dbReference type="GO" id="GO:0043565">
    <property type="term" value="F:sequence-specific DNA binding"/>
    <property type="evidence" value="ECO:0007669"/>
    <property type="project" value="InterPro"/>
</dbReference>
<dbReference type="SMART" id="SM00342">
    <property type="entry name" value="HTH_ARAC"/>
    <property type="match status" value="1"/>
</dbReference>
<evidence type="ECO:0000256" key="4">
    <source>
        <dbReference type="SAM" id="MobiDB-lite"/>
    </source>
</evidence>
<dbReference type="STRING" id="561176.SAMN04488561_5493"/>
<dbReference type="GO" id="GO:0003700">
    <property type="term" value="F:DNA-binding transcription factor activity"/>
    <property type="evidence" value="ECO:0007669"/>
    <property type="project" value="InterPro"/>
</dbReference>
<dbReference type="AlphaFoldDB" id="A0A1H5PS88"/>
<dbReference type="PANTHER" id="PTHR46796:SF15">
    <property type="entry name" value="BLL1074 PROTEIN"/>
    <property type="match status" value="1"/>
</dbReference>
<dbReference type="Gene3D" id="1.10.10.60">
    <property type="entry name" value="Homeodomain-like"/>
    <property type="match status" value="1"/>
</dbReference>
<sequence length="321" mass="33478">MLVGAEWHSEGMYRERPSTIAHAVVWSSTVTTDEEHRVLPDGCLDLLWSGGRLVVAGPDTVAHLASWRAGTPFVGLRLSAGVGPRVLGLPAHELRDQRVPLDALWPGAEVRRLAEQLAEAAEAAEMAADGRAGPAARITGSEAAAIAEATDPGALLEAAGRLADGRPAAPGARLEARRRPGNTSPPDPGALLEAARRFADGRPADPGALLEAVAVRRLGEGAPADPVVERVAWRLGQGAAVGDVAREVGLSARQLHRRSLDAFGYGPKTLSRILRLHRALELGRSGAPAADAAYAAGYADQAHLSREARSLSGVTLTTLVA</sequence>
<dbReference type="Pfam" id="PF20240">
    <property type="entry name" value="DUF6597"/>
    <property type="match status" value="1"/>
</dbReference>
<keyword evidence="1" id="KW-0805">Transcription regulation</keyword>
<gene>
    <name evidence="6" type="ORF">SAMN04488561_5493</name>
</gene>
<dbReference type="Proteomes" id="UP000181980">
    <property type="component" value="Unassembled WGS sequence"/>
</dbReference>
<proteinExistence type="predicted"/>
<dbReference type="EMBL" id="FNUC01000004">
    <property type="protein sequence ID" value="SEF16700.1"/>
    <property type="molecule type" value="Genomic_DNA"/>
</dbReference>
<feature type="domain" description="HTH araC/xylS-type" evidence="5">
    <location>
        <begin position="225"/>
        <end position="321"/>
    </location>
</feature>
<evidence type="ECO:0000256" key="3">
    <source>
        <dbReference type="ARBA" id="ARBA00023163"/>
    </source>
</evidence>
<reference evidence="7" key="1">
    <citation type="submission" date="2016-10" db="EMBL/GenBank/DDBJ databases">
        <authorList>
            <person name="Varghese N."/>
            <person name="Submissions S."/>
        </authorList>
    </citation>
    <scope>NUCLEOTIDE SEQUENCE [LARGE SCALE GENOMIC DNA]</scope>
    <source>
        <strain evidence="7">DSM 45237</strain>
    </source>
</reference>
<dbReference type="InterPro" id="IPR018060">
    <property type="entry name" value="HTH_AraC"/>
</dbReference>
<keyword evidence="7" id="KW-1185">Reference proteome</keyword>
<protein>
    <submittedName>
        <fullName evidence="6">AraC-type DNA-binding protein</fullName>
    </submittedName>
</protein>
<evidence type="ECO:0000259" key="5">
    <source>
        <dbReference type="PROSITE" id="PS01124"/>
    </source>
</evidence>
<dbReference type="Pfam" id="PF12833">
    <property type="entry name" value="HTH_18"/>
    <property type="match status" value="1"/>
</dbReference>
<keyword evidence="3" id="KW-0804">Transcription</keyword>
<keyword evidence="2 6" id="KW-0238">DNA-binding</keyword>
<name>A0A1H5PS88_9ACTN</name>
<feature type="region of interest" description="Disordered" evidence="4">
    <location>
        <begin position="166"/>
        <end position="189"/>
    </location>
</feature>
<evidence type="ECO:0000313" key="7">
    <source>
        <dbReference type="Proteomes" id="UP000181980"/>
    </source>
</evidence>
<dbReference type="InterPro" id="IPR050204">
    <property type="entry name" value="AraC_XylS_family_regulators"/>
</dbReference>
<dbReference type="InterPro" id="IPR046532">
    <property type="entry name" value="DUF6597"/>
</dbReference>
<dbReference type="PANTHER" id="PTHR46796">
    <property type="entry name" value="HTH-TYPE TRANSCRIPTIONAL ACTIVATOR RHAS-RELATED"/>
    <property type="match status" value="1"/>
</dbReference>
<evidence type="ECO:0000313" key="6">
    <source>
        <dbReference type="EMBL" id="SEF16700.1"/>
    </source>
</evidence>
<evidence type="ECO:0000256" key="2">
    <source>
        <dbReference type="ARBA" id="ARBA00023125"/>
    </source>
</evidence>
<evidence type="ECO:0000256" key="1">
    <source>
        <dbReference type="ARBA" id="ARBA00023015"/>
    </source>
</evidence>
<dbReference type="PROSITE" id="PS01124">
    <property type="entry name" value="HTH_ARAC_FAMILY_2"/>
    <property type="match status" value="1"/>
</dbReference>
<accession>A0A1H5PS88</accession>
<organism evidence="6 7">
    <name type="scientific">Jiangella alba</name>
    <dbReference type="NCBI Taxonomy" id="561176"/>
    <lineage>
        <taxon>Bacteria</taxon>
        <taxon>Bacillati</taxon>
        <taxon>Actinomycetota</taxon>
        <taxon>Actinomycetes</taxon>
        <taxon>Jiangellales</taxon>
        <taxon>Jiangellaceae</taxon>
        <taxon>Jiangella</taxon>
    </lineage>
</organism>